<feature type="domain" description="Prepilin type IV endopeptidase peptidase" evidence="2">
    <location>
        <begin position="85"/>
        <end position="182"/>
    </location>
</feature>
<keyword evidence="4" id="KW-1185">Reference proteome</keyword>
<sequence length="246" mass="25728">MLSRFFSGNGKEEMCLEQGTRGLLEGRGRVFQGGGGAHPPGGRLRADSAALHVPQARFQVLRAEPVQRPAGEVGGGWGMPAGEVLAALFLALAAAWDLRVRRVPNWLNLAGVLAGLALGLSTGRPLAALAAAAGCFLVGFLFWRWGVLGGGDAKALPALGACLGSLPAALLALALGYWCLALYLLPRALRGKGLKGWWEEEKTALFFFLAGAGMPGKEKVPFAPFLLAGFLASEVVKAWLGGLRLS</sequence>
<proteinExistence type="predicted"/>
<feature type="transmembrane region" description="Helical" evidence="1">
    <location>
        <begin position="126"/>
        <end position="146"/>
    </location>
</feature>
<dbReference type="Gene3D" id="1.20.120.1220">
    <property type="match status" value="1"/>
</dbReference>
<reference evidence="3 4" key="1">
    <citation type="submission" date="2018-08" db="EMBL/GenBank/DDBJ databases">
        <title>Form III RuBisCO-mediated autotrophy in Thermodesulfobium bacteria.</title>
        <authorList>
            <person name="Toshchakov S.V."/>
            <person name="Kublanov I.V."/>
            <person name="Frolov E."/>
            <person name="Bonch-Osmolovskaya E.A."/>
            <person name="Tourova T.P."/>
            <person name="Chernych N.A."/>
            <person name="Lebedinsky A.V."/>
        </authorList>
    </citation>
    <scope>NUCLEOTIDE SEQUENCE [LARGE SCALE GENOMIC DNA]</scope>
    <source>
        <strain evidence="3 4">SR</strain>
    </source>
</reference>
<feature type="transmembrane region" description="Helical" evidence="1">
    <location>
        <begin position="158"/>
        <end position="185"/>
    </location>
</feature>
<evidence type="ECO:0000256" key="1">
    <source>
        <dbReference type="SAM" id="Phobius"/>
    </source>
</evidence>
<keyword evidence="1" id="KW-1133">Transmembrane helix</keyword>
<dbReference type="GO" id="GO:0016020">
    <property type="term" value="C:membrane"/>
    <property type="evidence" value="ECO:0007669"/>
    <property type="project" value="InterPro"/>
</dbReference>
<dbReference type="AlphaFoldDB" id="A0A3D8P2A3"/>
<feature type="transmembrane region" description="Helical" evidence="1">
    <location>
        <begin position="77"/>
        <end position="96"/>
    </location>
</feature>
<protein>
    <submittedName>
        <fullName evidence="3">Prepilin peptidase</fullName>
    </submittedName>
</protein>
<evidence type="ECO:0000259" key="2">
    <source>
        <dbReference type="Pfam" id="PF01478"/>
    </source>
</evidence>
<comment type="caution">
    <text evidence="3">The sequence shown here is derived from an EMBL/GenBank/DDBJ whole genome shotgun (WGS) entry which is preliminary data.</text>
</comment>
<evidence type="ECO:0000313" key="4">
    <source>
        <dbReference type="Proteomes" id="UP000256329"/>
    </source>
</evidence>
<dbReference type="Pfam" id="PF01478">
    <property type="entry name" value="Peptidase_A24"/>
    <property type="match status" value="1"/>
</dbReference>
<name>A0A3D8P2A3_9THEO</name>
<organism evidence="3 4">
    <name type="scientific">Ammonifex thiophilus</name>
    <dbReference type="NCBI Taxonomy" id="444093"/>
    <lineage>
        <taxon>Bacteria</taxon>
        <taxon>Bacillati</taxon>
        <taxon>Bacillota</taxon>
        <taxon>Clostridia</taxon>
        <taxon>Thermoanaerobacterales</taxon>
        <taxon>Thermoanaerobacteraceae</taxon>
        <taxon>Ammonifex</taxon>
    </lineage>
</organism>
<dbReference type="EMBL" id="QSLN01000011">
    <property type="protein sequence ID" value="RDV82345.1"/>
    <property type="molecule type" value="Genomic_DNA"/>
</dbReference>
<dbReference type="Proteomes" id="UP000256329">
    <property type="component" value="Unassembled WGS sequence"/>
</dbReference>
<gene>
    <name evidence="3" type="ORF">DXX99_08000</name>
</gene>
<keyword evidence="1" id="KW-0812">Transmembrane</keyword>
<keyword evidence="1" id="KW-0472">Membrane</keyword>
<evidence type="ECO:0000313" key="3">
    <source>
        <dbReference type="EMBL" id="RDV82345.1"/>
    </source>
</evidence>
<dbReference type="InterPro" id="IPR000045">
    <property type="entry name" value="Prepilin_IV_endopep_pep"/>
</dbReference>
<dbReference type="GO" id="GO:0004190">
    <property type="term" value="F:aspartic-type endopeptidase activity"/>
    <property type="evidence" value="ECO:0007669"/>
    <property type="project" value="InterPro"/>
</dbReference>
<accession>A0A3D8P2A3</accession>